<dbReference type="EMBL" id="FO082059">
    <property type="protein sequence ID" value="CCE72855.1"/>
    <property type="molecule type" value="Genomic_DNA"/>
</dbReference>
<sequence length="424" mass="48023">MFPSQIRNTTMLAGRAAIKRCTASMAPKIIPFKESWKPALIERGVHSRAFQHNSSGIQGNAPWTAKRFKSDTVNAKRNKSNKKQKLAIQGLSKSSPNQRNENANLLLQLLDETAAGNKVEALEKHISPATAITIGENICLEKAAQKIDGRHLWSNVLPEEVINVKFNDHDVMILSNGTVVGWGVDEQTLENELIKYIQPAVNVPCTWESDEVDWIQLPSPRSQEYSELTQSISSSQGKGPSRDSSYMQGDIMVIVGRDENEVLLHKAAFAIGFSRSTRLSVLESALENHIQLTRANSERMSRGEQIHTREADVLRLTGRLFLLRGKLNFYSELIETPDVYWTEPNLEKIYESISRSLDITPRISILNRKLDYATEEQRALLSVLTEKKSTRLEWIIIVLIMVEVCFEIFHFYERSLESSSEKRS</sequence>
<dbReference type="FunCoup" id="G8YVH2">
    <property type="interactions" value="134"/>
</dbReference>
<dbReference type="InParanoid" id="G8YVH2"/>
<dbReference type="Proteomes" id="UP000005222">
    <property type="component" value="Chromosome B"/>
</dbReference>
<protein>
    <submittedName>
        <fullName evidence="4">Piso0_000454 protein</fullName>
    </submittedName>
</protein>
<dbReference type="OrthoDB" id="242766at2759"/>
<feature type="domain" description="DUF155" evidence="3">
    <location>
        <begin position="171"/>
        <end position="367"/>
    </location>
</feature>
<evidence type="ECO:0000313" key="6">
    <source>
        <dbReference type="Proteomes" id="UP000005222"/>
    </source>
</evidence>
<feature type="region of interest" description="Disordered" evidence="2">
    <location>
        <begin position="72"/>
        <end position="97"/>
    </location>
</feature>
<evidence type="ECO:0000256" key="1">
    <source>
        <dbReference type="ARBA" id="ARBA00008306"/>
    </source>
</evidence>
<dbReference type="HOGENOM" id="CLU_011220_0_0_1"/>
<dbReference type="Proteomes" id="UP000005222">
    <property type="component" value="Chromosome A"/>
</dbReference>
<dbReference type="InterPro" id="IPR003734">
    <property type="entry name" value="DUF155"/>
</dbReference>
<dbReference type="InterPro" id="IPR051624">
    <property type="entry name" value="RMD1/Sad1-interacting"/>
</dbReference>
<dbReference type="EMBL" id="FO082058">
    <property type="protein sequence ID" value="CCE73416.1"/>
    <property type="molecule type" value="Genomic_DNA"/>
</dbReference>
<name>G8YVH2_PICSO</name>
<evidence type="ECO:0000313" key="4">
    <source>
        <dbReference type="EMBL" id="CCE72855.1"/>
    </source>
</evidence>
<proteinExistence type="inferred from homology"/>
<reference evidence="4" key="1">
    <citation type="submission" date="2011-10" db="EMBL/GenBank/DDBJ databases">
        <authorList>
            <person name="Genoscope - CEA"/>
        </authorList>
    </citation>
    <scope>NUCLEOTIDE SEQUENCE</scope>
    <source>
        <strain evidence="4">CBS 7064</strain>
    </source>
</reference>
<feature type="region of interest" description="Disordered" evidence="2">
    <location>
        <begin position="226"/>
        <end position="245"/>
    </location>
</feature>
<evidence type="ECO:0000256" key="2">
    <source>
        <dbReference type="SAM" id="MobiDB-lite"/>
    </source>
</evidence>
<dbReference type="GO" id="GO:0005739">
    <property type="term" value="C:mitochondrion"/>
    <property type="evidence" value="ECO:0007669"/>
    <property type="project" value="UniProtKB-ARBA"/>
</dbReference>
<accession>G8YVH2</accession>
<dbReference type="GO" id="GO:0070131">
    <property type="term" value="P:positive regulation of mitochondrial translation"/>
    <property type="evidence" value="ECO:0007669"/>
    <property type="project" value="TreeGrafter"/>
</dbReference>
<dbReference type="AlphaFoldDB" id="G8YVH2"/>
<dbReference type="eggNOG" id="KOG2861">
    <property type="taxonomic scope" value="Eukaryota"/>
</dbReference>
<dbReference type="Pfam" id="PF02582">
    <property type="entry name" value="DUF155"/>
    <property type="match status" value="1"/>
</dbReference>
<dbReference type="PANTHER" id="PTHR16255:SF1">
    <property type="entry name" value="REQUIRED FOR MEIOTIC NUCLEAR DIVISION PROTEIN 1 HOMOLOG"/>
    <property type="match status" value="1"/>
</dbReference>
<feature type="compositionally biased region" description="Basic residues" evidence="2">
    <location>
        <begin position="76"/>
        <end position="85"/>
    </location>
</feature>
<dbReference type="PANTHER" id="PTHR16255">
    <property type="entry name" value="REQUIRED FOR MEIOTIC NUCLEAR DIVISION PROTEIN 1 HOMOLOG"/>
    <property type="match status" value="1"/>
</dbReference>
<keyword evidence="6" id="KW-1185">Reference proteome</keyword>
<gene>
    <name evidence="4" type="primary">Piso0_000454</name>
    <name evidence="4" type="ORF">GNLVRS01_PISO0A09702g</name>
    <name evidence="5" type="ORF">GNLVRS01_PISO0B09769g</name>
</gene>
<organism evidence="4 6">
    <name type="scientific">Pichia sorbitophila (strain ATCC MYA-4447 / BCRC 22081 / CBS 7064 / NBRC 10061 / NRRL Y-12695)</name>
    <name type="common">Hybrid yeast</name>
    <dbReference type="NCBI Taxonomy" id="559304"/>
    <lineage>
        <taxon>Eukaryota</taxon>
        <taxon>Fungi</taxon>
        <taxon>Dikarya</taxon>
        <taxon>Ascomycota</taxon>
        <taxon>Saccharomycotina</taxon>
        <taxon>Pichiomycetes</taxon>
        <taxon>Debaryomycetaceae</taxon>
        <taxon>Millerozyma</taxon>
    </lineage>
</organism>
<evidence type="ECO:0000313" key="5">
    <source>
        <dbReference type="EMBL" id="CCE73416.1"/>
    </source>
</evidence>
<reference evidence="6" key="2">
    <citation type="journal article" date="2012" name="G3 (Bethesda)">
        <title>Pichia sorbitophila, an interspecies yeast hybrid reveals early steps of genome resolution following polyploidization.</title>
        <authorList>
            <person name="Leh Louis V."/>
            <person name="Despons L."/>
            <person name="Friedrich A."/>
            <person name="Martin T."/>
            <person name="Durrens P."/>
            <person name="Casaregola S."/>
            <person name="Neuveglise C."/>
            <person name="Fairhead C."/>
            <person name="Marck C."/>
            <person name="Cruz J.A."/>
            <person name="Straub M.L."/>
            <person name="Kugler V."/>
            <person name="Sacerdot C."/>
            <person name="Uzunov Z."/>
            <person name="Thierry A."/>
            <person name="Weiss S."/>
            <person name="Bleykasten C."/>
            <person name="De Montigny J."/>
            <person name="Jacques N."/>
            <person name="Jung P."/>
            <person name="Lemaire M."/>
            <person name="Mallet S."/>
            <person name="Morel G."/>
            <person name="Richard G.F."/>
            <person name="Sarkar A."/>
            <person name="Savel G."/>
            <person name="Schacherer J."/>
            <person name="Seret M.L."/>
            <person name="Talla E."/>
            <person name="Samson G."/>
            <person name="Jubin C."/>
            <person name="Poulain J."/>
            <person name="Vacherie B."/>
            <person name="Barbe V."/>
            <person name="Pelletier E."/>
            <person name="Sherman D.J."/>
            <person name="Westhof E."/>
            <person name="Weissenbach J."/>
            <person name="Baret P.V."/>
            <person name="Wincker P."/>
            <person name="Gaillardin C."/>
            <person name="Dujon B."/>
            <person name="Souciet J.L."/>
        </authorList>
    </citation>
    <scope>NUCLEOTIDE SEQUENCE [LARGE SCALE GENOMIC DNA]</scope>
    <source>
        <strain evidence="6">ATCC MYA-4447 / BCRC 22081 / CBS 7064 / NBRC 10061 / NRRL Y-12695</strain>
    </source>
</reference>
<comment type="similarity">
    <text evidence="1">Belongs to the RMD1/sif2 family.</text>
</comment>
<dbReference type="STRING" id="559304.G8YVH2"/>
<evidence type="ECO:0000259" key="3">
    <source>
        <dbReference type="Pfam" id="PF02582"/>
    </source>
</evidence>